<dbReference type="OrthoDB" id="3223806at2759"/>
<dbReference type="GeneID" id="25790038"/>
<reference evidence="3 4" key="1">
    <citation type="journal article" date="2011" name="Genome Biol.">
        <title>Comparative genome sequence analysis underscores mycoparasitism as the ancestral life style of Trichoderma.</title>
        <authorList>
            <person name="Kubicek C.P."/>
            <person name="Herrera-Estrella A."/>
            <person name="Seidl-Seiboth V."/>
            <person name="Martinez D.A."/>
            <person name="Druzhinina I.S."/>
            <person name="Thon M."/>
            <person name="Zeilinger S."/>
            <person name="Casas-Flores S."/>
            <person name="Horwitz B.A."/>
            <person name="Mukherjee P.K."/>
            <person name="Mukherjee M."/>
            <person name="Kredics L."/>
            <person name="Alcaraz L.D."/>
            <person name="Aerts A."/>
            <person name="Antal Z."/>
            <person name="Atanasova L."/>
            <person name="Cervantes-Badillo M.G."/>
            <person name="Challacombe J."/>
            <person name="Chertkov O."/>
            <person name="McCluskey K."/>
            <person name="Coulpier F."/>
            <person name="Deshpande N."/>
            <person name="von Doehren H."/>
            <person name="Ebbole D.J."/>
            <person name="Esquivel-Naranjo E.U."/>
            <person name="Fekete E."/>
            <person name="Flipphi M."/>
            <person name="Glaser F."/>
            <person name="Gomez-Rodriguez E.Y."/>
            <person name="Gruber S."/>
            <person name="Han C."/>
            <person name="Henrissat B."/>
            <person name="Hermosa R."/>
            <person name="Hernandez-Onate M."/>
            <person name="Karaffa L."/>
            <person name="Kosti I."/>
            <person name="Le Crom S."/>
            <person name="Lindquist E."/>
            <person name="Lucas S."/>
            <person name="Luebeck M."/>
            <person name="Luebeck P.S."/>
            <person name="Margeot A."/>
            <person name="Metz B."/>
            <person name="Misra M."/>
            <person name="Nevalainen H."/>
            <person name="Omann M."/>
            <person name="Packer N."/>
            <person name="Perrone G."/>
            <person name="Uresti-Rivera E.E."/>
            <person name="Salamov A."/>
            <person name="Schmoll M."/>
            <person name="Seiboth B."/>
            <person name="Shapiro H."/>
            <person name="Sukno S."/>
            <person name="Tamayo-Ramos J.A."/>
            <person name="Tisch D."/>
            <person name="Wiest A."/>
            <person name="Wilkinson H.H."/>
            <person name="Zhang M."/>
            <person name="Coutinho P.M."/>
            <person name="Kenerley C.M."/>
            <person name="Monte E."/>
            <person name="Baker S.E."/>
            <person name="Grigoriev I.V."/>
        </authorList>
    </citation>
    <scope>NUCLEOTIDE SEQUENCE [LARGE SCALE GENOMIC DNA]</scope>
    <source>
        <strain evidence="4">Gv29-8 / FGSC 10586</strain>
    </source>
</reference>
<dbReference type="AlphaFoldDB" id="G9MJP9"/>
<evidence type="ECO:0000313" key="3">
    <source>
        <dbReference type="EMBL" id="EHK25712.1"/>
    </source>
</evidence>
<proteinExistence type="inferred from homology"/>
<gene>
    <name evidence="3" type="ORF">TRIVIDRAFT_198656</name>
</gene>
<dbReference type="PANTHER" id="PTHR48104:SF30">
    <property type="entry name" value="METACASPASE-1"/>
    <property type="match status" value="1"/>
</dbReference>
<keyword evidence="4" id="KW-1185">Reference proteome</keyword>
<dbReference type="PANTHER" id="PTHR48104">
    <property type="entry name" value="METACASPASE-4"/>
    <property type="match status" value="1"/>
</dbReference>
<evidence type="ECO:0000259" key="2">
    <source>
        <dbReference type="Pfam" id="PF00656"/>
    </source>
</evidence>
<dbReference type="GO" id="GO:0005737">
    <property type="term" value="C:cytoplasm"/>
    <property type="evidence" value="ECO:0007669"/>
    <property type="project" value="TreeGrafter"/>
</dbReference>
<dbReference type="EMBL" id="ABDF02000003">
    <property type="protein sequence ID" value="EHK25712.1"/>
    <property type="molecule type" value="Genomic_DNA"/>
</dbReference>
<feature type="domain" description="Peptidase C14 caspase" evidence="2">
    <location>
        <begin position="121"/>
        <end position="399"/>
    </location>
</feature>
<dbReference type="Proteomes" id="UP000007115">
    <property type="component" value="Unassembled WGS sequence"/>
</dbReference>
<evidence type="ECO:0000256" key="1">
    <source>
        <dbReference type="ARBA" id="ARBA00009005"/>
    </source>
</evidence>
<comment type="similarity">
    <text evidence="1">Belongs to the peptidase C14B family.</text>
</comment>
<sequence>MLPNLLFQKAPGIGDDGRAVEAPDEAGYQCCQTWGFIIIETEKHGKVVVGSSDVAMVFEKQSSMHVYVLVMYMRILAALIHVWPPLYEVRSFIIAYLLDSVSRHVLAVLSGMSITKCQKVWVVLVGINEWEDKKIRRLHGCINDINDVEKKLRSLGNGLHLNLDIVKLTDPYERNSPLVPTYANVQAAFKRVRKEARGKDVFYFHFSGHGGRQKCLLDVHHPSQDSNSTKKFETLVLQGKRPLKDWELGNWLSELADDDLAVFAVLDCCYSGGGDRVDENVRELDFDMEPDEEIIPIPLGVIEKINAESIEDDRDGTAVDTWWSKKARKYTLLAACQPVEKAKENGTDVLKDYRGVFTKALMESLDKLIGMTEGLPTSQDLHLHVAAHIGQGQHPMIYGETNRLFLGYEQKESARYTSIVDLHEKEAYIGLGHLHGVCRGEKYRVHCLGATTLGVNDTVLIEIDRVYGTTARGKIPKNGLGIVQKGCAVTLAEAIAASALRVEVYDDALWEKLSAAEGCGVTFERRGSRSCMYELGRSEPEDETPAALAVTEKEKGRRVYVFPHDEPDILSMMNFFRKLNRYTRIDHLQNREQHLRRDFTFTEENNKTVVNHGEIITLVITNMLPIPIHTPPYNALYYAIFNLRPDLDIKLISPGPNEGTVSLSVPPSDADETNLLSLGAWRMDDRMRTIMRTIILPHLQQILTH</sequence>
<name>G9MJP9_HYPVG</name>
<dbReference type="eggNOG" id="KOG1546">
    <property type="taxonomic scope" value="Eukaryota"/>
</dbReference>
<comment type="caution">
    <text evidence="3">The sequence shown here is derived from an EMBL/GenBank/DDBJ whole genome shotgun (WGS) entry which is preliminary data.</text>
</comment>
<dbReference type="InterPro" id="IPR050452">
    <property type="entry name" value="Metacaspase"/>
</dbReference>
<dbReference type="HOGENOM" id="CLU_391304_0_0_1"/>
<dbReference type="RefSeq" id="XP_013959913.1">
    <property type="nucleotide sequence ID" value="XM_014104438.1"/>
</dbReference>
<dbReference type="VEuPathDB" id="FungiDB:TRIVIDRAFT_198656"/>
<dbReference type="GO" id="GO:0006508">
    <property type="term" value="P:proteolysis"/>
    <property type="evidence" value="ECO:0007669"/>
    <property type="project" value="InterPro"/>
</dbReference>
<evidence type="ECO:0000313" key="4">
    <source>
        <dbReference type="Proteomes" id="UP000007115"/>
    </source>
</evidence>
<dbReference type="InParanoid" id="G9MJP9"/>
<dbReference type="GO" id="GO:0004197">
    <property type="term" value="F:cysteine-type endopeptidase activity"/>
    <property type="evidence" value="ECO:0007669"/>
    <property type="project" value="InterPro"/>
</dbReference>
<accession>G9MJP9</accession>
<dbReference type="Gene3D" id="3.40.50.1460">
    <property type="match status" value="1"/>
</dbReference>
<dbReference type="Pfam" id="PF00656">
    <property type="entry name" value="Peptidase_C14"/>
    <property type="match status" value="1"/>
</dbReference>
<protein>
    <recommendedName>
        <fullName evidence="2">Peptidase C14 caspase domain-containing protein</fullName>
    </recommendedName>
</protein>
<dbReference type="InterPro" id="IPR011600">
    <property type="entry name" value="Pept_C14_caspase"/>
</dbReference>
<organism evidence="3 4">
    <name type="scientific">Hypocrea virens (strain Gv29-8 / FGSC 10586)</name>
    <name type="common">Gliocladium virens</name>
    <name type="synonym">Trichoderma virens</name>
    <dbReference type="NCBI Taxonomy" id="413071"/>
    <lineage>
        <taxon>Eukaryota</taxon>
        <taxon>Fungi</taxon>
        <taxon>Dikarya</taxon>
        <taxon>Ascomycota</taxon>
        <taxon>Pezizomycotina</taxon>
        <taxon>Sordariomycetes</taxon>
        <taxon>Hypocreomycetidae</taxon>
        <taxon>Hypocreales</taxon>
        <taxon>Hypocreaceae</taxon>
        <taxon>Trichoderma</taxon>
    </lineage>
</organism>